<keyword evidence="3" id="KW-1185">Reference proteome</keyword>
<dbReference type="EMBL" id="CABFNP030001208">
    <property type="protein sequence ID" value="CAI6092411.1"/>
    <property type="molecule type" value="Genomic_DNA"/>
</dbReference>
<gene>
    <name evidence="2" type="ORF">CCHLO57077_00017701</name>
</gene>
<comment type="caution">
    <text evidence="2">The sequence shown here is derived from an EMBL/GenBank/DDBJ whole genome shotgun (WGS) entry which is preliminary data.</text>
</comment>
<proteinExistence type="predicted"/>
<feature type="compositionally biased region" description="Basic and acidic residues" evidence="1">
    <location>
        <begin position="120"/>
        <end position="129"/>
    </location>
</feature>
<organism evidence="2 3">
    <name type="scientific">Clonostachys chloroleuca</name>
    <dbReference type="NCBI Taxonomy" id="1926264"/>
    <lineage>
        <taxon>Eukaryota</taxon>
        <taxon>Fungi</taxon>
        <taxon>Dikarya</taxon>
        <taxon>Ascomycota</taxon>
        <taxon>Pezizomycotina</taxon>
        <taxon>Sordariomycetes</taxon>
        <taxon>Hypocreomycetidae</taxon>
        <taxon>Hypocreales</taxon>
        <taxon>Bionectriaceae</taxon>
        <taxon>Clonostachys</taxon>
    </lineage>
</organism>
<feature type="compositionally biased region" description="Polar residues" evidence="1">
    <location>
        <begin position="101"/>
        <end position="111"/>
    </location>
</feature>
<dbReference type="AlphaFoldDB" id="A0AA35M8B7"/>
<evidence type="ECO:0000313" key="2">
    <source>
        <dbReference type="EMBL" id="CAI6092411.1"/>
    </source>
</evidence>
<dbReference type="Proteomes" id="UP001160390">
    <property type="component" value="Unassembled WGS sequence"/>
</dbReference>
<reference evidence="2" key="1">
    <citation type="submission" date="2023-01" db="EMBL/GenBank/DDBJ databases">
        <authorList>
            <person name="Piombo E."/>
        </authorList>
    </citation>
    <scope>NUCLEOTIDE SEQUENCE</scope>
</reference>
<name>A0AA35M8B7_9HYPO</name>
<accession>A0AA35M8B7</accession>
<protein>
    <submittedName>
        <fullName evidence="2">Uncharacterized protein</fullName>
    </submittedName>
</protein>
<evidence type="ECO:0000256" key="1">
    <source>
        <dbReference type="SAM" id="MobiDB-lite"/>
    </source>
</evidence>
<feature type="compositionally biased region" description="Polar residues" evidence="1">
    <location>
        <begin position="55"/>
        <end position="77"/>
    </location>
</feature>
<feature type="region of interest" description="Disordered" evidence="1">
    <location>
        <begin position="1"/>
        <end position="145"/>
    </location>
</feature>
<sequence>MRLGVHSTIRESKRPNAPEFQEASPPVATKPLAAGKRKAESGDLSDSVGRRSKTQKVATQNASRILDHTMTTHSLASLEQDASPEIDIPQMPQHSHLPGGANSQEESTTAKTSHKRKRARTAEEMEASNKRLQSLRKKARVHYPK</sequence>
<evidence type="ECO:0000313" key="3">
    <source>
        <dbReference type="Proteomes" id="UP001160390"/>
    </source>
</evidence>
<feature type="compositionally biased region" description="Basic residues" evidence="1">
    <location>
        <begin position="133"/>
        <end position="145"/>
    </location>
</feature>